<dbReference type="Pfam" id="PF17963">
    <property type="entry name" value="Big_9"/>
    <property type="match status" value="3"/>
</dbReference>
<evidence type="ECO:0000313" key="2">
    <source>
        <dbReference type="Proteomes" id="UP000777440"/>
    </source>
</evidence>
<dbReference type="Proteomes" id="UP000777440">
    <property type="component" value="Unassembled WGS sequence"/>
</dbReference>
<protein>
    <recommendedName>
        <fullName evidence="3">Fibronectin type-III domain-containing protein</fullName>
    </recommendedName>
</protein>
<dbReference type="SUPFAM" id="SSF69304">
    <property type="entry name" value="Tricorn protease N-terminal domain"/>
    <property type="match status" value="1"/>
</dbReference>
<gene>
    <name evidence="1" type="ORF">JNB61_14725</name>
</gene>
<accession>A0ABS7I133</accession>
<dbReference type="EMBL" id="JAEUAX010000008">
    <property type="protein sequence ID" value="MBW9111033.1"/>
    <property type="molecule type" value="Genomic_DNA"/>
</dbReference>
<sequence length="1989" mass="205022">MRRGAITGLAAAGAVAATVIGISIVWPGLDAQETPDVDTAVWALQTGDGRRYARVNTAVGELDTVRSISNPDQVVQTGDAAYLFSDSYSTLTRIDAAMPADLDEEALRSSQKTPSGTTEVVTAGDWVAYLTDSGAVHAGRLSSGTSSQLDPFGADDADAPQYTAEAIAVDERGTLFAYSGADGSVLRYDLQAGEVRGRDALDADGLEAPAITAAGDTWAVIDTEDGDVWLRGQDAAVQAPTTGAVVVGAPDPSGTAVYLADDTGLVRVPADGSPMETPLGGGGTVLGTPAQPVAHDGETYAAWLGQGDAGGLLWRSSGTTAPLDYGDQTIGAEQRPVFVASASAVILNDTRSGWAWSVPDGALISSSQDWSLDERPDPAAVPSEEQLQVVLDPKPPVAEPDAFGVRAGALASLPVLMNDHDPNEDVLTIDPASVSGLDPGFGTLSVTDDDQRLAIRVQPGATGSATFSYAVTDGTAANGLTSEPTTVTVTVAGAATDSAPEWCGVERCLVEWPEPEVARGGTVTVPVLPGWVDPEGDPLLLLSVENASGVGSVAATPGGDVVYQHDDAGDGGEQLVELEVTVADTQGLTTVKPLVVKVSPQPQLAAQSFAVTDTVASAITVDVADHVTGTAGTLSLESVRVLDDAAATATAVSGSTAFDFTAKDPGTFRVDFTVTDGVGEATGTARITLLPTDAPAQLATSPVVAFVHPQQDATLEIFDAVSNPTRRVLLLSDVVARADDGATLSVDAVGQNHLRVSGTTADGAAGRLGIVSYVVSDGTEDAGASVEGEATVYLLPPAPELAPIAVDDSVMVRSGSQIDIPVLDNDISPAGGRPTLNPASVRSSSEGALAFASGDLLRYLAPDEPGQYAIEYSVFTTGAPALADTATVRVTVIDAEANRAPSADTLEGRVLSGQSALIEFDDFGTDPDGDVVTLDRIVEQPERGAATVTADGGSILYTSVPGDSGQVSFRYRVVDAFGATADGTVRIGVLDSQANPSPVTFTDYVQVQAGRGNTIRVSPLSNDVDPTLGELRITDIRPDVPATLVDGSENPEYARLGAQIVGADDTTVRIAAGDEPATMSFLYDVESSSGNTGRGLIVVRVVRESVPDFPIVADTNLTVETREDFPRGVDVLTGKVTWSGGDVDDLELSLWGDPDGVSVQGSRLRGALPETTQLIPFAVTGDSAAGEVTSYGFLRVPGDDDLALTLRANAASPEVTELESTTFDMAGLVARPRGAVVELGDDVRASGARAEASCTIESGTVVRYDAGAGAPWVDACQVPVRLGGQEDWTYLSVPIVVRPRDPQPELRPASITVGPGETATFDLANMTTWQLRPDWDGIVYATEHSGTAFGVAQEGSVVTVTGADRAVPGSEEAVLVSVTSHPSVTPARLILRVGAAPSTLPQGGSVVQQCSQAGGSSCTIPVIGAGGEVNPLPRTPLEVVDVRPTGACAGVGFQVASATSIRATWTTDAPGATCTAAFSVRDAQGRVTNAERDGRVLLDLLGYPKAPASITQTAYADGTVTLRVDPGEARSAYPALTGFVVRSGGQEVARCAVDGVCPPIPAPNGEQRTYDAWAVNAVGESKTGVRTVAWAYDAPLAPTSVTAAPVVTGDGAGGIVSLVIDGIEAGETGSLEIASPAGETVRVGVSRNQTRVEVPRFRVGSNTGTIVTVTPYSSYDLPPGLGGSASGAATTVQTNGIGSPLSPQLTLSSVSNGDGTATVTARATAQRNGDGSALRYGIVQDGDRCRVIDGGETASFPGLEDGEEYGFRMCVESWWDEESFGRAEATATVRAQQSGRAPQGWTFVVDGRPNVQAQRADWVIRENPTTTERLPNRNHAEFQGWGSSGSTVFGQDPGIQVRYVHDFWGTATAWSTVTPRAGSAPYQVQANWTVTSCVGGSPLAYRGQSSNAPNGSSAAFTFGNAGLRYYDKQNQLLAHTAGTWEVPVGAVRVEGIAVTVDWSAQGWGLSPVNTTFSATCQPNNGNPDPEPAP</sequence>
<organism evidence="1 2">
    <name type="scientific">Microbacterium ureisolvens</name>
    <dbReference type="NCBI Taxonomy" id="2781186"/>
    <lineage>
        <taxon>Bacteria</taxon>
        <taxon>Bacillati</taxon>
        <taxon>Actinomycetota</taxon>
        <taxon>Actinomycetes</taxon>
        <taxon>Micrococcales</taxon>
        <taxon>Microbacteriaceae</taxon>
        <taxon>Microbacterium</taxon>
    </lineage>
</organism>
<keyword evidence="2" id="KW-1185">Reference proteome</keyword>
<proteinExistence type="predicted"/>
<comment type="caution">
    <text evidence="1">The sequence shown here is derived from an EMBL/GenBank/DDBJ whole genome shotgun (WGS) entry which is preliminary data.</text>
</comment>
<name>A0ABS7I133_9MICO</name>
<evidence type="ECO:0008006" key="3">
    <source>
        <dbReference type="Google" id="ProtNLM"/>
    </source>
</evidence>
<dbReference type="Gene3D" id="2.60.40.3440">
    <property type="match status" value="1"/>
</dbReference>
<dbReference type="RefSeq" id="WP_220340100.1">
    <property type="nucleotide sequence ID" value="NZ_JAEUAX010000008.1"/>
</dbReference>
<evidence type="ECO:0000313" key="1">
    <source>
        <dbReference type="EMBL" id="MBW9111033.1"/>
    </source>
</evidence>
<reference evidence="1 2" key="1">
    <citation type="journal article" date="2021" name="MBio">
        <title>Poor Competitiveness of Bradyrhizobium in Pigeon Pea Root Colonization in Indian Soils.</title>
        <authorList>
            <person name="Chalasani D."/>
            <person name="Basu A."/>
            <person name="Pullabhotla S.V.S.R.N."/>
            <person name="Jorrin B."/>
            <person name="Neal A.L."/>
            <person name="Poole P.S."/>
            <person name="Podile A.R."/>
            <person name="Tkacz A."/>
        </authorList>
    </citation>
    <scope>NUCLEOTIDE SEQUENCE [LARGE SCALE GENOMIC DNA]</scope>
    <source>
        <strain evidence="1 2">HU12</strain>
    </source>
</reference>